<evidence type="ECO:0000313" key="2">
    <source>
        <dbReference type="EMBL" id="GBO00477.1"/>
    </source>
</evidence>
<dbReference type="Proteomes" id="UP000499080">
    <property type="component" value="Unassembled WGS sequence"/>
</dbReference>
<dbReference type="Pfam" id="PF00379">
    <property type="entry name" value="Chitin_bind_4"/>
    <property type="match status" value="1"/>
</dbReference>
<dbReference type="OrthoDB" id="8021718at2759"/>
<dbReference type="GO" id="GO:0042302">
    <property type="term" value="F:structural constituent of cuticle"/>
    <property type="evidence" value="ECO:0007669"/>
    <property type="project" value="UniProtKB-UniRule"/>
</dbReference>
<reference evidence="2 3" key="1">
    <citation type="journal article" date="2019" name="Sci. Rep.">
        <title>Orb-weaving spider Araneus ventricosus genome elucidates the spidroin gene catalogue.</title>
        <authorList>
            <person name="Kono N."/>
            <person name="Nakamura H."/>
            <person name="Ohtoshi R."/>
            <person name="Moran D.A.P."/>
            <person name="Shinohara A."/>
            <person name="Yoshida Y."/>
            <person name="Fujiwara M."/>
            <person name="Mori M."/>
            <person name="Tomita M."/>
            <person name="Arakawa K."/>
        </authorList>
    </citation>
    <scope>NUCLEOTIDE SEQUENCE [LARGE SCALE GENOMIC DNA]</scope>
</reference>
<comment type="caution">
    <text evidence="2">The sequence shown here is derived from an EMBL/GenBank/DDBJ whole genome shotgun (WGS) entry which is preliminary data.</text>
</comment>
<dbReference type="EMBL" id="BGPR01028980">
    <property type="protein sequence ID" value="GBO00477.1"/>
    <property type="molecule type" value="Genomic_DNA"/>
</dbReference>
<proteinExistence type="predicted"/>
<accession>A0A4Y2TM32</accession>
<evidence type="ECO:0000256" key="1">
    <source>
        <dbReference type="PROSITE-ProRule" id="PRU00497"/>
    </source>
</evidence>
<gene>
    <name evidence="2" type="ORF">AVEN_136825_1</name>
</gene>
<keyword evidence="3" id="KW-1185">Reference proteome</keyword>
<evidence type="ECO:0000313" key="3">
    <source>
        <dbReference type="Proteomes" id="UP000499080"/>
    </source>
</evidence>
<name>A0A4Y2TM32_ARAVE</name>
<organism evidence="2 3">
    <name type="scientific">Araneus ventricosus</name>
    <name type="common">Orbweaver spider</name>
    <name type="synonym">Epeira ventricosa</name>
    <dbReference type="NCBI Taxonomy" id="182803"/>
    <lineage>
        <taxon>Eukaryota</taxon>
        <taxon>Metazoa</taxon>
        <taxon>Ecdysozoa</taxon>
        <taxon>Arthropoda</taxon>
        <taxon>Chelicerata</taxon>
        <taxon>Arachnida</taxon>
        <taxon>Araneae</taxon>
        <taxon>Araneomorphae</taxon>
        <taxon>Entelegynae</taxon>
        <taxon>Araneoidea</taxon>
        <taxon>Araneidae</taxon>
        <taxon>Araneus</taxon>
    </lineage>
</organism>
<dbReference type="PROSITE" id="PS51155">
    <property type="entry name" value="CHIT_BIND_RR_2"/>
    <property type="match status" value="1"/>
</dbReference>
<dbReference type="InterPro" id="IPR000618">
    <property type="entry name" value="Insect_cuticle"/>
</dbReference>
<keyword evidence="1" id="KW-0193">Cuticle</keyword>
<sequence>MFESGVPIVAYIKGSSEDAYKFVPKRTFSEEYQRKVTEPGRTIRAVTNSNSSETLIKNNSSEAYHFDYLVKDPQGNLHFHIQQKYENGTVKGFYGHGGAEDRYLVVSYVADAKGYRATVRKAETDSSKWVGLKAERIAGKIFFSVWKSKSVAASVSKLYTSGADSKSDEDGDSY</sequence>
<dbReference type="AlphaFoldDB" id="A0A4Y2TM32"/>
<protein>
    <submittedName>
        <fullName evidence="2">Uncharacterized protein</fullName>
    </submittedName>
</protein>